<dbReference type="AlphaFoldDB" id="A0A4S3JEP3"/>
<evidence type="ECO:0000313" key="2">
    <source>
        <dbReference type="EMBL" id="THC93769.1"/>
    </source>
</evidence>
<gene>
    <name evidence="2" type="ORF">EYZ11_006746</name>
</gene>
<sequence>MSPARDPRTGRFILTHENTEELSADPSAASSEDPVAIALPGEFLEEDSEPEEGRSPREDPVEVLRPEEDPGRQLEARPDKREQLEDTVQDLSGDTRMLGSSAEYI</sequence>
<organism evidence="2 3">
    <name type="scientific">Aspergillus tanneri</name>
    <dbReference type="NCBI Taxonomy" id="1220188"/>
    <lineage>
        <taxon>Eukaryota</taxon>
        <taxon>Fungi</taxon>
        <taxon>Dikarya</taxon>
        <taxon>Ascomycota</taxon>
        <taxon>Pezizomycotina</taxon>
        <taxon>Eurotiomycetes</taxon>
        <taxon>Eurotiomycetidae</taxon>
        <taxon>Eurotiales</taxon>
        <taxon>Aspergillaceae</taxon>
        <taxon>Aspergillus</taxon>
        <taxon>Aspergillus subgen. Circumdati</taxon>
    </lineage>
</organism>
<evidence type="ECO:0000313" key="3">
    <source>
        <dbReference type="Proteomes" id="UP000308092"/>
    </source>
</evidence>
<dbReference type="EMBL" id="SOSA01000245">
    <property type="protein sequence ID" value="THC93769.1"/>
    <property type="molecule type" value="Genomic_DNA"/>
</dbReference>
<feature type="compositionally biased region" description="Low complexity" evidence="1">
    <location>
        <begin position="24"/>
        <end position="36"/>
    </location>
</feature>
<evidence type="ECO:0000256" key="1">
    <source>
        <dbReference type="SAM" id="MobiDB-lite"/>
    </source>
</evidence>
<proteinExistence type="predicted"/>
<dbReference type="VEuPathDB" id="FungiDB:EYZ11_006746"/>
<name>A0A4S3JEP3_9EURO</name>
<keyword evidence="3" id="KW-1185">Reference proteome</keyword>
<feature type="region of interest" description="Disordered" evidence="1">
    <location>
        <begin position="1"/>
        <end position="105"/>
    </location>
</feature>
<accession>A0A4S3JEP3</accession>
<dbReference type="Proteomes" id="UP000308092">
    <property type="component" value="Unassembled WGS sequence"/>
</dbReference>
<reference evidence="2 3" key="1">
    <citation type="submission" date="2019-03" db="EMBL/GenBank/DDBJ databases">
        <title>The genome sequence of a newly discovered highly antifungal drug resistant Aspergillus species, Aspergillus tanneri NIH 1004.</title>
        <authorList>
            <person name="Mounaud S."/>
            <person name="Singh I."/>
            <person name="Joardar V."/>
            <person name="Pakala S."/>
            <person name="Pakala S."/>
            <person name="Venepally P."/>
            <person name="Hoover J."/>
            <person name="Nierman W."/>
            <person name="Chung J."/>
            <person name="Losada L."/>
        </authorList>
    </citation>
    <scope>NUCLEOTIDE SEQUENCE [LARGE SCALE GENOMIC DNA]</scope>
    <source>
        <strain evidence="2 3">NIH1004</strain>
    </source>
</reference>
<feature type="compositionally biased region" description="Basic and acidic residues" evidence="1">
    <location>
        <begin position="51"/>
        <end position="84"/>
    </location>
</feature>
<comment type="caution">
    <text evidence="2">The sequence shown here is derived from an EMBL/GenBank/DDBJ whole genome shotgun (WGS) entry which is preliminary data.</text>
</comment>
<protein>
    <submittedName>
        <fullName evidence="2">Uncharacterized protein</fullName>
    </submittedName>
</protein>